<keyword evidence="2" id="KW-1185">Reference proteome</keyword>
<name>A0ACC8XH32_9FIRM</name>
<sequence>MSTVIFWTTAYNNEQTIERTYKSLCNQTDANWMWHVVDDASTDMTYEILCNLARQDTRIIVKRNKINRDYAPGSNIWEVAQLYSDDDYLAIIDGDDEYENKFIEICKNYGKEHNLDIIIGGNKFIDAKTCGITFIRSLEAPMLILNKKDKLDYFYAYYQFMRTYWGKLFKIGIIKNTNSKNIDIKPIYGYSWDTAFCIEQFSYANRIGIINESFYKFFRSNDAQSYKFYEGRIESDQKLFELGENYLMECNAGVSDKKTLFNQQVLEIIYFQSIKSSLQVIINCDLSSHEKYLKILKIGKSKYTQSILLNENLGNLIVQYHNNNFWIKQRMLLFQDLAKWMLNATSIEDEIILDYCVIGQLFCATSGYEEGWIKFKNLHSNALIELGDKMIIQGKNELQELEKYYFNN</sequence>
<comment type="caution">
    <text evidence="1">The sequence shown here is derived from an EMBL/GenBank/DDBJ whole genome shotgun (WGS) entry which is preliminary data.</text>
</comment>
<protein>
    <submittedName>
        <fullName evidence="1">Uncharacterized protein</fullName>
    </submittedName>
</protein>
<gene>
    <name evidence="1" type="ORF">AN396_13230</name>
</gene>
<proteinExistence type="predicted"/>
<accession>A0ACC8XH32</accession>
<dbReference type="EMBL" id="LJDB01000007">
    <property type="protein sequence ID" value="ONI42757.1"/>
    <property type="molecule type" value="Genomic_DNA"/>
</dbReference>
<reference evidence="1" key="1">
    <citation type="submission" date="2016-08" db="EMBL/GenBank/DDBJ databases">
        <authorList>
            <person name="Ngugi D.K."/>
            <person name="Miyake S."/>
            <person name="Stingl U."/>
        </authorList>
    </citation>
    <scope>NUCLEOTIDE SEQUENCE</scope>
    <source>
        <strain evidence="1">SCG-B11WGA-EpuloA1</strain>
    </source>
</reference>
<dbReference type="Proteomes" id="UP000188605">
    <property type="component" value="Unassembled WGS sequence"/>
</dbReference>
<evidence type="ECO:0000313" key="1">
    <source>
        <dbReference type="EMBL" id="ONI42757.1"/>
    </source>
</evidence>
<organism evidence="1 2">
    <name type="scientific">Candidatus Epulonipiscium fishelsonii</name>
    <dbReference type="NCBI Taxonomy" id="77094"/>
    <lineage>
        <taxon>Bacteria</taxon>
        <taxon>Bacillati</taxon>
        <taxon>Bacillota</taxon>
        <taxon>Clostridia</taxon>
        <taxon>Lachnospirales</taxon>
        <taxon>Lachnospiraceae</taxon>
        <taxon>Candidatus Epulonipiscium</taxon>
    </lineage>
</organism>
<evidence type="ECO:0000313" key="2">
    <source>
        <dbReference type="Proteomes" id="UP000188605"/>
    </source>
</evidence>